<dbReference type="Gene3D" id="1.20.272.10">
    <property type="match status" value="1"/>
</dbReference>
<feature type="non-terminal residue" evidence="2">
    <location>
        <position position="1"/>
    </location>
</feature>
<dbReference type="InterPro" id="IPR008921">
    <property type="entry name" value="DNA_pol3_clamp-load_cplx_C"/>
</dbReference>
<feature type="domain" description="DNA polymerase III gamma subunit" evidence="1">
    <location>
        <begin position="2"/>
        <end position="125"/>
    </location>
</feature>
<evidence type="ECO:0000313" key="3">
    <source>
        <dbReference type="Proteomes" id="UP000028900"/>
    </source>
</evidence>
<organism evidence="2 3">
    <name type="scientific">'Chrysanthemum coronarium' phytoplasma</name>
    <dbReference type="NCBI Taxonomy" id="1520703"/>
    <lineage>
        <taxon>Bacteria</taxon>
        <taxon>Bacillati</taxon>
        <taxon>Mycoplasmatota</taxon>
        <taxon>Mollicutes</taxon>
        <taxon>Acholeplasmatales</taxon>
        <taxon>Acholeplasmataceae</taxon>
        <taxon>Candidatus Phytoplasma</taxon>
        <taxon>16SrI (Aster yellows group)</taxon>
    </lineage>
</organism>
<dbReference type="SUPFAM" id="SSF48019">
    <property type="entry name" value="post-AAA+ oligomerization domain-like"/>
    <property type="match status" value="1"/>
</dbReference>
<evidence type="ECO:0000313" key="2">
    <source>
        <dbReference type="EMBL" id="GAK74420.1"/>
    </source>
</evidence>
<keyword evidence="3" id="KW-1185">Reference proteome</keyword>
<dbReference type="EMBL" id="BBIY01000168">
    <property type="protein sequence ID" value="GAK74420.1"/>
    <property type="molecule type" value="Genomic_DNA"/>
</dbReference>
<reference evidence="3" key="1">
    <citation type="journal article" date="2014" name="Genome Announc.">
        <title>Draft Genome Sequence of ''Candidatus Phytoplasma asteris'' Strain OY-V, an Unculturable Plant-Pathogenic Bacterium.</title>
        <authorList>
            <person name="Kakizawa S."/>
            <person name="Makino A."/>
            <person name="Ishii Y."/>
            <person name="Tamaki H."/>
            <person name="Kamagata Y."/>
        </authorList>
    </citation>
    <scope>NUCLEOTIDE SEQUENCE [LARGE SCALE GENOMIC DNA]</scope>
    <source>
        <strain evidence="3">OY-V</strain>
    </source>
</reference>
<sequence length="172" mass="19703">DVANIKGTVSASIIKKLFQNLLKKEAIKALQLLHKAIDSGKNIDLLILDLIDSIKDYLIWNAKNKKDSKTSPLSQDQKILLLEETNHIDHFLRILIKLQQDLKKSDQKKSLVEIAFLQICSLHSFQFQANLQETQQFVTNKTNIYNNEQASLALDETNAKENYEPTKITQKN</sequence>
<feature type="non-terminal residue" evidence="2">
    <location>
        <position position="172"/>
    </location>
</feature>
<dbReference type="InterPro" id="IPR022754">
    <property type="entry name" value="DNA_pol_III_gamma-3"/>
</dbReference>
<name>A0ABQ0J4B4_9MOLU</name>
<comment type="caution">
    <text evidence="2">The sequence shown here is derived from an EMBL/GenBank/DDBJ whole genome shotgun (WGS) entry which is preliminary data.</text>
</comment>
<reference evidence="2 3" key="2">
    <citation type="journal article" date="2014" name="Genome Announc.">
        <title>Draft Genome Sequence of 'Candidatus Phytoplasma asteris' Strain OY-V, an Unculturable Plant-Pathogenic Bacterium.</title>
        <authorList>
            <person name="Kakizawa S."/>
            <person name="Makino A."/>
            <person name="Ishii Y."/>
            <person name="Tamaki H."/>
            <person name="Kamagata Y."/>
        </authorList>
    </citation>
    <scope>NUCLEOTIDE SEQUENCE [LARGE SCALE GENOMIC DNA]</scope>
    <source>
        <strain evidence="2 3">OY-V</strain>
    </source>
</reference>
<dbReference type="Proteomes" id="UP000028900">
    <property type="component" value="Unassembled WGS sequence"/>
</dbReference>
<accession>A0ABQ0J4B4</accession>
<gene>
    <name evidence="2" type="primary">dnaX</name>
    <name evidence="2" type="ORF">OYV_09280</name>
</gene>
<dbReference type="Pfam" id="PF12169">
    <property type="entry name" value="DNA_pol3_gamma3"/>
    <property type="match status" value="1"/>
</dbReference>
<proteinExistence type="predicted"/>
<protein>
    <submittedName>
        <fullName evidence="2">DNA polymerase III, gamma/tau subunit</fullName>
    </submittedName>
</protein>
<evidence type="ECO:0000259" key="1">
    <source>
        <dbReference type="Pfam" id="PF12169"/>
    </source>
</evidence>